<accession>A0A0B5QCT4</accession>
<dbReference type="AlphaFoldDB" id="A0A0B5QCT4"/>
<protein>
    <submittedName>
        <fullName evidence="3">Chlorohydrolase</fullName>
    </submittedName>
</protein>
<dbReference type="GO" id="GO:0016810">
    <property type="term" value="F:hydrolase activity, acting on carbon-nitrogen (but not peptide) bonds"/>
    <property type="evidence" value="ECO:0007669"/>
    <property type="project" value="InterPro"/>
</dbReference>
<dbReference type="EMBL" id="CP010086">
    <property type="protein sequence ID" value="AJG98735.1"/>
    <property type="molecule type" value="Genomic_DNA"/>
</dbReference>
<evidence type="ECO:0000313" key="3">
    <source>
        <dbReference type="EMBL" id="AJG98735.1"/>
    </source>
</evidence>
<dbReference type="RefSeq" id="WP_041896013.1">
    <property type="nucleotide sequence ID" value="NZ_CP010086.2"/>
</dbReference>
<dbReference type="STRING" id="1520.LF65_02147"/>
<name>A0A0B5QCT4_CLOBE</name>
<dbReference type="OrthoDB" id="9807210at2"/>
<dbReference type="InterPro" id="IPR032466">
    <property type="entry name" value="Metal_Hydrolase"/>
</dbReference>
<dbReference type="SUPFAM" id="SSF51556">
    <property type="entry name" value="Metallo-dependent hydrolases"/>
    <property type="match status" value="1"/>
</dbReference>
<dbReference type="CDD" id="cd01298">
    <property type="entry name" value="ATZ_TRZ_like"/>
    <property type="match status" value="1"/>
</dbReference>
<dbReference type="InterPro" id="IPR017700">
    <property type="entry name" value="Aminohydrolase_SsnA"/>
</dbReference>
<dbReference type="KEGG" id="cbei:LF65_02147"/>
<evidence type="ECO:0000259" key="2">
    <source>
        <dbReference type="Pfam" id="PF01979"/>
    </source>
</evidence>
<dbReference type="Gene3D" id="3.20.20.140">
    <property type="entry name" value="Metal-dependent hydrolases"/>
    <property type="match status" value="1"/>
</dbReference>
<dbReference type="Pfam" id="PF01979">
    <property type="entry name" value="Amidohydro_1"/>
    <property type="match status" value="1"/>
</dbReference>
<evidence type="ECO:0000256" key="1">
    <source>
        <dbReference type="ARBA" id="ARBA00022801"/>
    </source>
</evidence>
<organism evidence="3 4">
    <name type="scientific">Clostridium beijerinckii</name>
    <name type="common">Clostridium MP</name>
    <dbReference type="NCBI Taxonomy" id="1520"/>
    <lineage>
        <taxon>Bacteria</taxon>
        <taxon>Bacillati</taxon>
        <taxon>Bacillota</taxon>
        <taxon>Clostridia</taxon>
        <taxon>Eubacteriales</taxon>
        <taxon>Clostridiaceae</taxon>
        <taxon>Clostridium</taxon>
    </lineage>
</organism>
<keyword evidence="1 3" id="KW-0378">Hydrolase</keyword>
<dbReference type="InterPro" id="IPR006680">
    <property type="entry name" value="Amidohydro-rel"/>
</dbReference>
<sequence length="442" mass="49400">MKIVGNGRLITQNKENPFFENGALVINDGKIIDYGNTVDILDKYNEAEYIDAKGKVIMPGLINTHGHIYSAFARGMNLDGPTSKNFLDILNNLWWRLDKKLSLEDIKYSAYTTLMDSLKFGVTTFFDHHASPNAVKDSLFTIGNVAEELGIRTSLCYEVSDRDGEEVLEKGIKENVDYINYCNEKHDNMKSAMFGMHASFTLSDESLKKCVKEAEKLNCGYHIHVAEGLADEEQCIEKHGKRIVERLNDFNILGEKTIAVHCVHANENEQELLLNTNTSVVHNPESNMGNAVGVSPALDLIKKGVTVGLGTDGYTQDMFESMKVANIIHKHNLKDPSVAWGEVPLMLFENNKKIAERHFAGKFGIIERGANGDVIIVDYNPLTPMNESNYNSHILFGMMGKSVDTTIVNGNVLVSNGKLLNVNEDEILNEARKVSQKLWDRI</sequence>
<gene>
    <name evidence="3" type="ORF">LF65_02147</name>
</gene>
<dbReference type="InterPro" id="IPR011059">
    <property type="entry name" value="Metal-dep_hydrolase_composite"/>
</dbReference>
<reference evidence="4" key="1">
    <citation type="submission" date="2014-12" db="EMBL/GenBank/DDBJ databases">
        <title>Genome sequence of Clostridium beijerinckii strain 59B.</title>
        <authorList>
            <person name="Little G.T."/>
            <person name="Minton N.P."/>
        </authorList>
    </citation>
    <scope>NUCLEOTIDE SEQUENCE [LARGE SCALE GENOMIC DNA]</scope>
    <source>
        <strain evidence="4">59B</strain>
    </source>
</reference>
<dbReference type="Gene3D" id="2.30.40.10">
    <property type="entry name" value="Urease, subunit C, domain 1"/>
    <property type="match status" value="1"/>
</dbReference>
<dbReference type="PANTHER" id="PTHR43794:SF11">
    <property type="entry name" value="AMIDOHYDROLASE-RELATED DOMAIN-CONTAINING PROTEIN"/>
    <property type="match status" value="1"/>
</dbReference>
<dbReference type="NCBIfam" id="NF005540">
    <property type="entry name" value="PRK07203.1"/>
    <property type="match status" value="1"/>
</dbReference>
<dbReference type="PANTHER" id="PTHR43794">
    <property type="entry name" value="AMINOHYDROLASE SSNA-RELATED"/>
    <property type="match status" value="1"/>
</dbReference>
<proteinExistence type="predicted"/>
<dbReference type="NCBIfam" id="TIGR03314">
    <property type="entry name" value="Se_ssnA"/>
    <property type="match status" value="1"/>
</dbReference>
<evidence type="ECO:0000313" key="4">
    <source>
        <dbReference type="Proteomes" id="UP000031866"/>
    </source>
</evidence>
<dbReference type="Proteomes" id="UP000031866">
    <property type="component" value="Chromosome"/>
</dbReference>
<dbReference type="InterPro" id="IPR050287">
    <property type="entry name" value="MTA/SAH_deaminase"/>
</dbReference>
<dbReference type="SUPFAM" id="SSF51338">
    <property type="entry name" value="Composite domain of metallo-dependent hydrolases"/>
    <property type="match status" value="1"/>
</dbReference>
<feature type="domain" description="Amidohydrolase-related" evidence="2">
    <location>
        <begin position="56"/>
        <end position="412"/>
    </location>
</feature>